<evidence type="ECO:0000256" key="8">
    <source>
        <dbReference type="SAM" id="Phobius"/>
    </source>
</evidence>
<feature type="transmembrane region" description="Helical" evidence="8">
    <location>
        <begin position="157"/>
        <end position="176"/>
    </location>
</feature>
<feature type="transmembrane region" description="Helical" evidence="8">
    <location>
        <begin position="6"/>
        <end position="31"/>
    </location>
</feature>
<comment type="subcellular location">
    <subcellularLocation>
        <location evidence="1">Membrane</location>
        <topology evidence="1">Multi-pass membrane protein</topology>
    </subcellularLocation>
</comment>
<feature type="transmembrane region" description="Helical" evidence="8">
    <location>
        <begin position="418"/>
        <end position="437"/>
    </location>
</feature>
<dbReference type="GO" id="GO:0016020">
    <property type="term" value="C:membrane"/>
    <property type="evidence" value="ECO:0007669"/>
    <property type="project" value="UniProtKB-SubCell"/>
</dbReference>
<keyword evidence="4 8" id="KW-0812">Transmembrane</keyword>
<reference evidence="9 10" key="1">
    <citation type="journal article" date="2019" name="mSystems">
        <title>Life at home and on the roam: Genomic adaptions reflect the dual lifestyle of an intracellular, facultative symbiont.</title>
        <authorList>
            <person name="Burgsdorf I."/>
        </authorList>
    </citation>
    <scope>NUCLEOTIDE SEQUENCE [LARGE SCALE GENOMIC DNA]</scope>
    <source>
        <strain evidence="9">277cV</strain>
    </source>
</reference>
<sequence>MSEMPFLAPGIAWFLVVTFSVLWIALGVWWGKRGRGDAEDHMLAGRNLGISLSTATLVASWATGNTTLLAPELGYTTGLWGMFSYSRASLGLVLFAPLAVRIKTLMPRARTSGDFIRLRYGRLAWTIFLLITFVYSLGFLMTQAIGAGILLEALSGFDYRLGMLIVISVSTTYTIYGGMRAVAGTDYLQALLMMTLQVLVAVLVFNRFSPAEVHASLLANHPDRLDLLLPTGLLVAWNSGIFSMGEIFHHNTWWSRVFASRSSVIFRSFIFGGLAWMAVPLVTGSIGLVALAKGIEVPQVNMVFPVVAAQLLGAWGAAVVFLIVFASLTSTLDSLLASTADLIAVDIYLQLLRPHASDAQLKQASRTIVLLLGMATVMLCWPRFDSLVAVLLFTGALVSSTIWPIACGLYWRSANRHGAIAAMISGSVVGLIGYYAIAPYCAALLSAGVSALVMATWTWWRPEQFNWRRLA</sequence>
<keyword evidence="6 8" id="KW-0472">Membrane</keyword>
<dbReference type="PANTHER" id="PTHR46154">
    <property type="match status" value="1"/>
</dbReference>
<accession>A0A524RMJ8</accession>
<evidence type="ECO:0000256" key="7">
    <source>
        <dbReference type="RuleBase" id="RU362091"/>
    </source>
</evidence>
<dbReference type="Pfam" id="PF00474">
    <property type="entry name" value="SSF"/>
    <property type="match status" value="1"/>
</dbReference>
<evidence type="ECO:0000256" key="6">
    <source>
        <dbReference type="ARBA" id="ARBA00023136"/>
    </source>
</evidence>
<feature type="transmembrane region" description="Helical" evidence="8">
    <location>
        <begin position="43"/>
        <end position="62"/>
    </location>
</feature>
<feature type="transmembrane region" description="Helical" evidence="8">
    <location>
        <begin position="367"/>
        <end position="384"/>
    </location>
</feature>
<feature type="transmembrane region" description="Helical" evidence="8">
    <location>
        <begin position="123"/>
        <end position="151"/>
    </location>
</feature>
<dbReference type="InterPro" id="IPR018212">
    <property type="entry name" value="Na/solute_symporter_CS"/>
</dbReference>
<protein>
    <submittedName>
        <fullName evidence="9">Urea transporter</fullName>
    </submittedName>
</protein>
<feature type="transmembrane region" description="Helical" evidence="8">
    <location>
        <begin position="390"/>
        <end position="411"/>
    </location>
</feature>
<evidence type="ECO:0000313" key="10">
    <source>
        <dbReference type="Proteomes" id="UP000317990"/>
    </source>
</evidence>
<dbReference type="Gene3D" id="1.20.1730.10">
    <property type="entry name" value="Sodium/glucose cotransporter"/>
    <property type="match status" value="1"/>
</dbReference>
<keyword evidence="5 8" id="KW-1133">Transmembrane helix</keyword>
<feature type="transmembrane region" description="Helical" evidence="8">
    <location>
        <begin position="82"/>
        <end position="102"/>
    </location>
</feature>
<name>A0A524RMJ8_9CHRO</name>
<feature type="transmembrane region" description="Helical" evidence="8">
    <location>
        <begin position="443"/>
        <end position="460"/>
    </location>
</feature>
<dbReference type="AlphaFoldDB" id="A0A524RMJ8"/>
<feature type="transmembrane region" description="Helical" evidence="8">
    <location>
        <begin position="269"/>
        <end position="291"/>
    </location>
</feature>
<dbReference type="InterPro" id="IPR031155">
    <property type="entry name" value="DUR"/>
</dbReference>
<dbReference type="GO" id="GO:0015204">
    <property type="term" value="F:urea transmembrane transporter activity"/>
    <property type="evidence" value="ECO:0007669"/>
    <property type="project" value="InterPro"/>
</dbReference>
<evidence type="ECO:0000256" key="5">
    <source>
        <dbReference type="ARBA" id="ARBA00022989"/>
    </source>
</evidence>
<feature type="transmembrane region" description="Helical" evidence="8">
    <location>
        <begin position="188"/>
        <end position="208"/>
    </location>
</feature>
<comment type="caution">
    <text evidence="9">The sequence shown here is derived from an EMBL/GenBank/DDBJ whole genome shotgun (WGS) entry which is preliminary data.</text>
</comment>
<dbReference type="EMBL" id="SRMO01000071">
    <property type="protein sequence ID" value="TGG91851.1"/>
    <property type="molecule type" value="Genomic_DNA"/>
</dbReference>
<evidence type="ECO:0000313" key="9">
    <source>
        <dbReference type="EMBL" id="TGG91851.1"/>
    </source>
</evidence>
<comment type="similarity">
    <text evidence="2 7">Belongs to the sodium:solute symporter (SSF) (TC 2.A.21) family.</text>
</comment>
<evidence type="ECO:0000256" key="4">
    <source>
        <dbReference type="ARBA" id="ARBA00022692"/>
    </source>
</evidence>
<evidence type="ECO:0000256" key="2">
    <source>
        <dbReference type="ARBA" id="ARBA00006434"/>
    </source>
</evidence>
<feature type="transmembrane region" description="Helical" evidence="8">
    <location>
        <begin position="303"/>
        <end position="328"/>
    </location>
</feature>
<keyword evidence="3" id="KW-0813">Transport</keyword>
<evidence type="ECO:0000256" key="1">
    <source>
        <dbReference type="ARBA" id="ARBA00004141"/>
    </source>
</evidence>
<organism evidence="9 10">
    <name type="scientific">Aphanocapsa feldmannii 277cV</name>
    <dbReference type="NCBI Taxonomy" id="2507553"/>
    <lineage>
        <taxon>Bacteria</taxon>
        <taxon>Bacillati</taxon>
        <taxon>Cyanobacteriota</taxon>
        <taxon>Cyanophyceae</taxon>
        <taxon>Oscillatoriophycideae</taxon>
        <taxon>Chroococcales</taxon>
        <taxon>Microcystaceae</taxon>
        <taxon>Aphanocapsa</taxon>
    </lineage>
</organism>
<dbReference type="InterPro" id="IPR038377">
    <property type="entry name" value="Na/Glc_symporter_sf"/>
</dbReference>
<dbReference type="Proteomes" id="UP000317990">
    <property type="component" value="Unassembled WGS sequence"/>
</dbReference>
<evidence type="ECO:0000256" key="3">
    <source>
        <dbReference type="ARBA" id="ARBA00022448"/>
    </source>
</evidence>
<gene>
    <name evidence="9" type="ORF">ERJ67_07595</name>
</gene>
<dbReference type="PROSITE" id="PS50283">
    <property type="entry name" value="NA_SOLUT_SYMP_3"/>
    <property type="match status" value="1"/>
</dbReference>
<dbReference type="PANTHER" id="PTHR46154:SF4">
    <property type="entry name" value="UREA ACTIVE TRANSPORTER"/>
    <property type="match status" value="1"/>
</dbReference>
<dbReference type="InterPro" id="IPR001734">
    <property type="entry name" value="Na/solute_symporter"/>
</dbReference>
<feature type="transmembrane region" description="Helical" evidence="8">
    <location>
        <begin position="228"/>
        <end position="248"/>
    </location>
</feature>
<dbReference type="PROSITE" id="PS00456">
    <property type="entry name" value="NA_SOLUT_SYMP_1"/>
    <property type="match status" value="1"/>
</dbReference>
<proteinExistence type="inferred from homology"/>